<evidence type="ECO:0000256" key="4">
    <source>
        <dbReference type="ARBA" id="ARBA00022801"/>
    </source>
</evidence>
<dbReference type="Pfam" id="PF00929">
    <property type="entry name" value="RNase_T"/>
    <property type="match status" value="1"/>
</dbReference>
<dbReference type="PANTHER" id="PTHR12801:SF115">
    <property type="entry name" value="FI18136P1-RELATED"/>
    <property type="match status" value="1"/>
</dbReference>
<evidence type="ECO:0000256" key="1">
    <source>
        <dbReference type="ARBA" id="ARBA00004123"/>
    </source>
</evidence>
<dbReference type="EMBL" id="SEYY01021211">
    <property type="protein sequence ID" value="KAB7496600.1"/>
    <property type="molecule type" value="Genomic_DNA"/>
</dbReference>
<dbReference type="InterPro" id="IPR012337">
    <property type="entry name" value="RNaseH-like_sf"/>
</dbReference>
<evidence type="ECO:0000313" key="8">
    <source>
        <dbReference type="EMBL" id="KAB7496600.1"/>
    </source>
</evidence>
<dbReference type="AlphaFoldDB" id="A0A5N5SVA2"/>
<reference evidence="8 9" key="1">
    <citation type="journal article" date="2019" name="PLoS Biol.">
        <title>Sex chromosomes control vertical transmission of feminizing Wolbachia symbionts in an isopod.</title>
        <authorList>
            <person name="Becking T."/>
            <person name="Chebbi M.A."/>
            <person name="Giraud I."/>
            <person name="Moumen B."/>
            <person name="Laverre T."/>
            <person name="Caubet Y."/>
            <person name="Peccoud J."/>
            <person name="Gilbert C."/>
            <person name="Cordaux R."/>
        </authorList>
    </citation>
    <scope>NUCLEOTIDE SEQUENCE [LARGE SCALE GENOMIC DNA]</scope>
    <source>
        <strain evidence="8">ANa2</strain>
        <tissue evidence="8">Whole body excluding digestive tract and cuticle</tissue>
    </source>
</reference>
<evidence type="ECO:0000256" key="3">
    <source>
        <dbReference type="ARBA" id="ARBA00022722"/>
    </source>
</evidence>
<evidence type="ECO:0000259" key="7">
    <source>
        <dbReference type="SMART" id="SM00479"/>
    </source>
</evidence>
<dbReference type="GO" id="GO:0004527">
    <property type="term" value="F:exonuclease activity"/>
    <property type="evidence" value="ECO:0007669"/>
    <property type="project" value="UniProtKB-KW"/>
</dbReference>
<dbReference type="InterPro" id="IPR013520">
    <property type="entry name" value="Ribonucl_H"/>
</dbReference>
<keyword evidence="6" id="KW-0539">Nucleus</keyword>
<dbReference type="InterPro" id="IPR034922">
    <property type="entry name" value="REX1-like_exo"/>
</dbReference>
<dbReference type="InterPro" id="IPR036397">
    <property type="entry name" value="RNaseH_sf"/>
</dbReference>
<feature type="domain" description="Exonuclease" evidence="7">
    <location>
        <begin position="289"/>
        <end position="449"/>
    </location>
</feature>
<dbReference type="OrthoDB" id="206335at2759"/>
<sequence>MVRFAEYIKYVSAKSENQENGIVDSLSVEDFKVKPREKNKPKLVLEPRGERSLLCADRALRVPLTFNCIQSLILQALLGTKAPQSPLWCNLFNRKFISNITVVIVDGWDLSDLNLISSDGDEPPEKKRKGFEGSCSSLTDSDLSQPAEENLLEIVQESLPYSSSCFPLKFEVAPPTKEPSVELFSSIPMSSNIVKALKEKYKSLRRAARCKVVFPIACEEDEEPILKEKFTSIVEDHKDQFNRVDLLLSVTGKWQNIIILWDWKELYQGKIQHSLPLHSHYEKVTRDSPMFGIDCEMCRTVVGIELTRVSVVDEKLNVIYSSFVKPSNQIVDFLTRYSGITPDHLVDVTTSVVQVQQKLRKILPKDCILVGHGIDNDLIALKLLHPYLIDTSIIYNLSRNPYTKPSLKLLAKLFLNKDIQVGDVKGHDPSEDAAASLELALLKLRNNTSFGDLNKGGELPCSKIGFMKTVRNRRKDKISSFYSAKNAFGENYGSNVPKIIRLEVDSK</sequence>
<accession>A0A5N5SVA2</accession>
<evidence type="ECO:0000256" key="2">
    <source>
        <dbReference type="ARBA" id="ARBA00006357"/>
    </source>
</evidence>
<keyword evidence="9" id="KW-1185">Reference proteome</keyword>
<evidence type="ECO:0000256" key="5">
    <source>
        <dbReference type="ARBA" id="ARBA00022839"/>
    </source>
</evidence>
<dbReference type="PANTHER" id="PTHR12801">
    <property type="entry name" value="RNA EXONUCLEASE REXO1 / RECO3 FAMILY MEMBER-RELATED"/>
    <property type="match status" value="1"/>
</dbReference>
<comment type="similarity">
    <text evidence="2">Belongs to the REXO1/REXO3 family.</text>
</comment>
<comment type="caution">
    <text evidence="8">The sequence shown here is derived from an EMBL/GenBank/DDBJ whole genome shotgun (WGS) entry which is preliminary data.</text>
</comment>
<keyword evidence="3" id="KW-0540">Nuclease</keyword>
<dbReference type="Gene3D" id="3.30.420.10">
    <property type="entry name" value="Ribonuclease H-like superfamily/Ribonuclease H"/>
    <property type="match status" value="1"/>
</dbReference>
<organism evidence="8 9">
    <name type="scientific">Armadillidium nasatum</name>
    <dbReference type="NCBI Taxonomy" id="96803"/>
    <lineage>
        <taxon>Eukaryota</taxon>
        <taxon>Metazoa</taxon>
        <taxon>Ecdysozoa</taxon>
        <taxon>Arthropoda</taxon>
        <taxon>Crustacea</taxon>
        <taxon>Multicrustacea</taxon>
        <taxon>Malacostraca</taxon>
        <taxon>Eumalacostraca</taxon>
        <taxon>Peracarida</taxon>
        <taxon>Isopoda</taxon>
        <taxon>Oniscidea</taxon>
        <taxon>Crinocheta</taxon>
        <taxon>Armadillidiidae</taxon>
        <taxon>Armadillidium</taxon>
    </lineage>
</organism>
<evidence type="ECO:0000313" key="9">
    <source>
        <dbReference type="Proteomes" id="UP000326759"/>
    </source>
</evidence>
<comment type="subcellular location">
    <subcellularLocation>
        <location evidence="1">Nucleus</location>
    </subcellularLocation>
</comment>
<keyword evidence="4" id="KW-0378">Hydrolase</keyword>
<keyword evidence="5 8" id="KW-0269">Exonuclease</keyword>
<dbReference type="InterPro" id="IPR047021">
    <property type="entry name" value="REXO1/3/4-like"/>
</dbReference>
<dbReference type="CDD" id="cd06145">
    <property type="entry name" value="REX1_like"/>
    <property type="match status" value="1"/>
</dbReference>
<dbReference type="GO" id="GO:0003676">
    <property type="term" value="F:nucleic acid binding"/>
    <property type="evidence" value="ECO:0007669"/>
    <property type="project" value="InterPro"/>
</dbReference>
<protein>
    <submittedName>
        <fullName evidence="8">Putative exonuclease</fullName>
    </submittedName>
</protein>
<dbReference type="Proteomes" id="UP000326759">
    <property type="component" value="Unassembled WGS sequence"/>
</dbReference>
<evidence type="ECO:0000256" key="6">
    <source>
        <dbReference type="ARBA" id="ARBA00023242"/>
    </source>
</evidence>
<name>A0A5N5SVA2_9CRUS</name>
<proteinExistence type="inferred from homology"/>
<dbReference type="GO" id="GO:0005634">
    <property type="term" value="C:nucleus"/>
    <property type="evidence" value="ECO:0007669"/>
    <property type="project" value="UniProtKB-SubCell"/>
</dbReference>
<dbReference type="FunFam" id="3.30.420.10:FF:000019">
    <property type="entry name" value="RNA exonuclease NEF-sp"/>
    <property type="match status" value="1"/>
</dbReference>
<dbReference type="SMART" id="SM00479">
    <property type="entry name" value="EXOIII"/>
    <property type="match status" value="1"/>
</dbReference>
<gene>
    <name evidence="8" type="ORF">Anas_07576</name>
</gene>
<dbReference type="SUPFAM" id="SSF53098">
    <property type="entry name" value="Ribonuclease H-like"/>
    <property type="match status" value="1"/>
</dbReference>